<accession>A0A8S5TCJ0</accession>
<proteinExistence type="predicted"/>
<reference evidence="1" key="1">
    <citation type="journal article" date="2021" name="Proc. Natl. Acad. Sci. U.S.A.">
        <title>A Catalog of Tens of Thousands of Viruses from Human Metagenomes Reveals Hidden Associations with Chronic Diseases.</title>
        <authorList>
            <person name="Tisza M.J."/>
            <person name="Buck C.B."/>
        </authorList>
    </citation>
    <scope>NUCLEOTIDE SEQUENCE</scope>
    <source>
        <strain evidence="1">CtQuf7</strain>
    </source>
</reference>
<evidence type="ECO:0000313" key="1">
    <source>
        <dbReference type="EMBL" id="DAF61028.1"/>
    </source>
</evidence>
<name>A0A8S5TCJ0_9CAUD</name>
<dbReference type="EMBL" id="BK032801">
    <property type="protein sequence ID" value="DAF61028.1"/>
    <property type="molecule type" value="Genomic_DNA"/>
</dbReference>
<sequence>MVSLEGLSPPFLQQDAIAMTSCCKPVQPRKA</sequence>
<protein>
    <submittedName>
        <fullName evidence="1">Uncharacterized protein</fullName>
    </submittedName>
</protein>
<organism evidence="1">
    <name type="scientific">Podoviridae sp. ctQuf7</name>
    <dbReference type="NCBI Taxonomy" id="2827734"/>
    <lineage>
        <taxon>Viruses</taxon>
        <taxon>Duplodnaviria</taxon>
        <taxon>Heunggongvirae</taxon>
        <taxon>Uroviricota</taxon>
        <taxon>Caudoviricetes</taxon>
    </lineage>
</organism>